<keyword evidence="2" id="KW-1133">Transmembrane helix</keyword>
<keyword evidence="2" id="KW-0812">Transmembrane</keyword>
<feature type="transmembrane region" description="Helical" evidence="2">
    <location>
        <begin position="97"/>
        <end position="120"/>
    </location>
</feature>
<keyword evidence="4" id="KW-1185">Reference proteome</keyword>
<protein>
    <submittedName>
        <fullName evidence="3">Uncharacterized protein</fullName>
    </submittedName>
</protein>
<evidence type="ECO:0000313" key="3">
    <source>
        <dbReference type="EnsemblMetazoa" id="XP_019852189.1"/>
    </source>
</evidence>
<evidence type="ECO:0000256" key="1">
    <source>
        <dbReference type="SAM" id="MobiDB-lite"/>
    </source>
</evidence>
<accession>A0AAN0J597</accession>
<feature type="transmembrane region" description="Helical" evidence="2">
    <location>
        <begin position="29"/>
        <end position="54"/>
    </location>
</feature>
<keyword evidence="2" id="KW-0472">Membrane</keyword>
<dbReference type="KEGG" id="aqu:109582060"/>
<dbReference type="AlphaFoldDB" id="A0AAN0J597"/>
<evidence type="ECO:0000256" key="2">
    <source>
        <dbReference type="SAM" id="Phobius"/>
    </source>
</evidence>
<organism evidence="3 4">
    <name type="scientific">Amphimedon queenslandica</name>
    <name type="common">Sponge</name>
    <dbReference type="NCBI Taxonomy" id="400682"/>
    <lineage>
        <taxon>Eukaryota</taxon>
        <taxon>Metazoa</taxon>
        <taxon>Porifera</taxon>
        <taxon>Demospongiae</taxon>
        <taxon>Heteroscleromorpha</taxon>
        <taxon>Haplosclerida</taxon>
        <taxon>Niphatidae</taxon>
        <taxon>Amphimedon</taxon>
    </lineage>
</organism>
<evidence type="ECO:0000313" key="4">
    <source>
        <dbReference type="Proteomes" id="UP000007879"/>
    </source>
</evidence>
<proteinExistence type="predicted"/>
<name>A0AAN0J597_AMPQE</name>
<dbReference type="RefSeq" id="XP_019852189.1">
    <property type="nucleotide sequence ID" value="XM_019996630.1"/>
</dbReference>
<feature type="transmembrane region" description="Helical" evidence="2">
    <location>
        <begin position="175"/>
        <end position="197"/>
    </location>
</feature>
<reference evidence="3" key="2">
    <citation type="submission" date="2024-06" db="UniProtKB">
        <authorList>
            <consortium name="EnsemblMetazoa"/>
        </authorList>
    </citation>
    <scope>IDENTIFICATION</scope>
</reference>
<feature type="transmembrane region" description="Helical" evidence="2">
    <location>
        <begin position="66"/>
        <end position="90"/>
    </location>
</feature>
<dbReference type="Proteomes" id="UP000007879">
    <property type="component" value="Unassembled WGS sequence"/>
</dbReference>
<sequence length="303" mass="34151">MMSEDLRQTLTELNEDYSRKISWQKSFMICIKILELILACGSSGFCIAILVIATNVLESDAVKVKHYLIGVLCISILQILIASFGIGSILVHHIYTYAAYCILTLGLLLSFLSMTIFLYIEIDTFIDSVTSLLSTSNSHNLGQINDAFSCSEFNSTAVPFDTTDLSQCASDWMHLYLTVLLAIETTQIVFLSLVLLLSCLLHKSMVEDSAVMLPHNMRWLRRRFYQDEVILLDPNHWSRDYNETDNSDNNDGSENSLERGEGCQSDDGYSVRPSAPPPPSYDYGYIFERTHAFVQDLIARGSF</sequence>
<reference evidence="4" key="1">
    <citation type="journal article" date="2010" name="Nature">
        <title>The Amphimedon queenslandica genome and the evolution of animal complexity.</title>
        <authorList>
            <person name="Srivastava M."/>
            <person name="Simakov O."/>
            <person name="Chapman J."/>
            <person name="Fahey B."/>
            <person name="Gauthier M.E."/>
            <person name="Mitros T."/>
            <person name="Richards G.S."/>
            <person name="Conaco C."/>
            <person name="Dacre M."/>
            <person name="Hellsten U."/>
            <person name="Larroux C."/>
            <person name="Putnam N.H."/>
            <person name="Stanke M."/>
            <person name="Adamska M."/>
            <person name="Darling A."/>
            <person name="Degnan S.M."/>
            <person name="Oakley T.H."/>
            <person name="Plachetzki D.C."/>
            <person name="Zhai Y."/>
            <person name="Adamski M."/>
            <person name="Calcino A."/>
            <person name="Cummins S.F."/>
            <person name="Goodstein D.M."/>
            <person name="Harris C."/>
            <person name="Jackson D.J."/>
            <person name="Leys S.P."/>
            <person name="Shu S."/>
            <person name="Woodcroft B.J."/>
            <person name="Vervoort M."/>
            <person name="Kosik K.S."/>
            <person name="Manning G."/>
            <person name="Degnan B.M."/>
            <person name="Rokhsar D.S."/>
        </authorList>
    </citation>
    <scope>NUCLEOTIDE SEQUENCE [LARGE SCALE GENOMIC DNA]</scope>
</reference>
<dbReference type="EnsemblMetazoa" id="XM_019996630.1">
    <property type="protein sequence ID" value="XP_019852189.1"/>
    <property type="gene ID" value="LOC109582060"/>
</dbReference>
<feature type="region of interest" description="Disordered" evidence="1">
    <location>
        <begin position="241"/>
        <end position="274"/>
    </location>
</feature>
<dbReference type="GeneID" id="109582060"/>